<dbReference type="PANTHER" id="PTHR35038">
    <property type="entry name" value="DISSIMILATORY SULFITE REDUCTASE SIRA"/>
    <property type="match status" value="1"/>
</dbReference>
<reference evidence="3 4" key="1">
    <citation type="submission" date="2019-01" db="EMBL/GenBank/DDBJ databases">
        <title>Geovibrio thiophilus DSM 11263, complete genome.</title>
        <authorList>
            <person name="Spring S."/>
            <person name="Bunk B."/>
            <person name="Sproer C."/>
        </authorList>
    </citation>
    <scope>NUCLEOTIDE SEQUENCE [LARGE SCALE GENOMIC DNA]</scope>
    <source>
        <strain evidence="3 4">DSM 11263</strain>
    </source>
</reference>
<dbReference type="EMBL" id="CP035108">
    <property type="protein sequence ID" value="QAR34412.1"/>
    <property type="molecule type" value="Genomic_DNA"/>
</dbReference>
<dbReference type="InterPro" id="IPR036280">
    <property type="entry name" value="Multihaem_cyt_sf"/>
</dbReference>
<dbReference type="AlphaFoldDB" id="A0A410K1Z4"/>
<dbReference type="Proteomes" id="UP000287502">
    <property type="component" value="Chromosome"/>
</dbReference>
<name>A0A410K1Z4_9BACT</name>
<evidence type="ECO:0000313" key="4">
    <source>
        <dbReference type="Proteomes" id="UP000287502"/>
    </source>
</evidence>
<dbReference type="GO" id="GO:0016491">
    <property type="term" value="F:oxidoreductase activity"/>
    <property type="evidence" value="ECO:0007669"/>
    <property type="project" value="TreeGrafter"/>
</dbReference>
<proteinExistence type="predicted"/>
<feature type="signal peptide" evidence="2">
    <location>
        <begin position="1"/>
        <end position="22"/>
    </location>
</feature>
<evidence type="ECO:0000256" key="1">
    <source>
        <dbReference type="ARBA" id="ARBA00022729"/>
    </source>
</evidence>
<feature type="chain" id="PRO_5019044954" evidence="2">
    <location>
        <begin position="23"/>
        <end position="618"/>
    </location>
</feature>
<keyword evidence="1 2" id="KW-0732">Signal</keyword>
<accession>A0A410K1Z4</accession>
<organism evidence="3 4">
    <name type="scientific">Geovibrio thiophilus</name>
    <dbReference type="NCBI Taxonomy" id="139438"/>
    <lineage>
        <taxon>Bacteria</taxon>
        <taxon>Pseudomonadati</taxon>
        <taxon>Deferribacterota</taxon>
        <taxon>Deferribacteres</taxon>
        <taxon>Deferribacterales</taxon>
        <taxon>Geovibrionaceae</taxon>
        <taxon>Geovibrio</taxon>
    </lineage>
</organism>
<protein>
    <submittedName>
        <fullName evidence="3">Cytochrome C</fullName>
    </submittedName>
</protein>
<dbReference type="KEGG" id="gtl:EP073_13690"/>
<dbReference type="SUPFAM" id="SSF48695">
    <property type="entry name" value="Multiheme cytochromes"/>
    <property type="match status" value="2"/>
</dbReference>
<dbReference type="InterPro" id="IPR051829">
    <property type="entry name" value="Multiheme_Cytochr_ET"/>
</dbReference>
<dbReference type="NCBIfam" id="NF040943">
    <property type="entry name" value="cytoc3_ExtM"/>
    <property type="match status" value="1"/>
</dbReference>
<gene>
    <name evidence="3" type="ORF">EP073_13690</name>
</gene>
<evidence type="ECO:0000313" key="3">
    <source>
        <dbReference type="EMBL" id="QAR34412.1"/>
    </source>
</evidence>
<dbReference type="OrthoDB" id="9783375at2"/>
<sequence>MRRKLFLLIPIILIMLSGNALAASKNAVQSCTAAECHAGIEDASENHKFACTECHAGNSGTRDKDAAHKDMLGGRNPSAPEVWDKGCGKCHQYQHDRVNTTLMYTNTGIIKNAQQAWDDYKGKHYSTGGSEGFDAEGNKVVLPKVTELEELSGELYRKFCSSCHVGFDKLIGYRAHHSSGCAACHFSHSVDGAYAGGDKTILGKKPYPEKHVINPLPNDDVCLTCHNRSGRIALSYRGEYDGNNSLVPTDGGIPGPELMDGIRNIRHMQADIHREYGMECIDCHTSRDMMGDGYLYENMYRQLETACEDCHGTPEDLPKTAKITKESDSPLRESQYYKVKANYGDDMVLTSKGRMYSNVKKEGGRFILYTKREGKRLEIKTVTNTADHAVYGHERMECYTCHSKTVIQCYGCHTTYDKSQTMMDWVKMEETKGLFSEKEDFRSFFPFPMGLNQRGKIAPVTPGCQTFLTVLDEKGNAVIKEHVFNYKGGRKFKFAPFYGHNTGKKAITCRKCHSDLMFAGFGQGLVSVTKKNIDSSYMCDQCDKPLDSLYTLKNGKMSVTSDIVREHSRVFTPAEISRIFDANRCIICHDKGDNKIYGKKIDYEKILSDSVHKPLLAD</sequence>
<evidence type="ECO:0000256" key="2">
    <source>
        <dbReference type="SAM" id="SignalP"/>
    </source>
</evidence>
<dbReference type="PANTHER" id="PTHR35038:SF8">
    <property type="entry name" value="C-TYPE POLYHEME CYTOCHROME OMCC"/>
    <property type="match status" value="1"/>
</dbReference>
<keyword evidence="4" id="KW-1185">Reference proteome</keyword>